<dbReference type="RefSeq" id="WP_101694541.1">
    <property type="nucleotide sequence ID" value="NZ_JAAITX010000001.1"/>
</dbReference>
<comment type="caution">
    <text evidence="5">The sequence shown here is derived from an EMBL/GenBank/DDBJ whole genome shotgun (WGS) entry which is preliminary data.</text>
</comment>
<keyword evidence="6" id="KW-1185">Reference proteome</keyword>
<evidence type="ECO:0000313" key="7">
    <source>
        <dbReference type="Proteomes" id="UP000701680"/>
    </source>
</evidence>
<comment type="similarity">
    <text evidence="1">Belongs to the GerABKA family.</text>
</comment>
<dbReference type="Proteomes" id="UP000528555">
    <property type="component" value="Unassembled WGS sequence"/>
</dbReference>
<reference evidence="5" key="2">
    <citation type="submission" date="2020-02" db="EMBL/GenBank/DDBJ databases">
        <authorList>
            <person name="Littmann E."/>
            <person name="Sorbara M."/>
        </authorList>
    </citation>
    <scope>NUCLEOTIDE SEQUENCE</scope>
    <source>
        <strain evidence="5">MSK.17.11</strain>
        <strain evidence="4">MSK.17.38</strain>
    </source>
</reference>
<protein>
    <submittedName>
        <fullName evidence="5">Spore germination protein</fullName>
    </submittedName>
</protein>
<gene>
    <name evidence="5" type="ORF">G5A66_01705</name>
    <name evidence="4" type="ORF">G5A75_01105</name>
</gene>
<name>A0A850HKG3_9FIRM</name>
<dbReference type="InterPro" id="IPR004995">
    <property type="entry name" value="Spore_Ger"/>
</dbReference>
<evidence type="ECO:0000256" key="1">
    <source>
        <dbReference type="ARBA" id="ARBA00005278"/>
    </source>
</evidence>
<dbReference type="AlphaFoldDB" id="A0A850HKG3"/>
<dbReference type="Proteomes" id="UP000701680">
    <property type="component" value="Unassembled WGS sequence"/>
</dbReference>
<dbReference type="EMBL" id="JAAIUO010000001">
    <property type="protein sequence ID" value="NSK13488.1"/>
    <property type="molecule type" value="Genomic_DNA"/>
</dbReference>
<evidence type="ECO:0000313" key="6">
    <source>
        <dbReference type="Proteomes" id="UP000528555"/>
    </source>
</evidence>
<keyword evidence="2 3" id="KW-0472">Membrane</keyword>
<accession>A0A850HKG3</accession>
<evidence type="ECO:0000313" key="4">
    <source>
        <dbReference type="EMBL" id="NSK13488.1"/>
    </source>
</evidence>
<organism evidence="5 6">
    <name type="scientific">Dorea phocaeensis</name>
    <dbReference type="NCBI Taxonomy" id="2040291"/>
    <lineage>
        <taxon>Bacteria</taxon>
        <taxon>Bacillati</taxon>
        <taxon>Bacillota</taxon>
        <taxon>Clostridia</taxon>
        <taxon>Lachnospirales</taxon>
        <taxon>Lachnospiraceae</taxon>
        <taxon>Dorea</taxon>
    </lineage>
</organism>
<dbReference type="InterPro" id="IPR050768">
    <property type="entry name" value="UPF0353/GerABKA_families"/>
</dbReference>
<feature type="transmembrane region" description="Helical" evidence="3">
    <location>
        <begin position="372"/>
        <end position="393"/>
    </location>
</feature>
<feature type="transmembrane region" description="Helical" evidence="3">
    <location>
        <begin position="413"/>
        <end position="438"/>
    </location>
</feature>
<dbReference type="OrthoDB" id="9772630at2"/>
<dbReference type="EMBL" id="JAAITX010000001">
    <property type="protein sequence ID" value="NVH57383.1"/>
    <property type="molecule type" value="Genomic_DNA"/>
</dbReference>
<proteinExistence type="inferred from homology"/>
<dbReference type="PANTHER" id="PTHR22550:SF9">
    <property type="entry name" value="STAGE V SPORULATION PROTEIN AF"/>
    <property type="match status" value="1"/>
</dbReference>
<dbReference type="PIRSF" id="PIRSF005690">
    <property type="entry name" value="GerBA"/>
    <property type="match status" value="1"/>
</dbReference>
<keyword evidence="3" id="KW-1133">Transmembrane helix</keyword>
<dbReference type="GO" id="GO:0016020">
    <property type="term" value="C:membrane"/>
    <property type="evidence" value="ECO:0007669"/>
    <property type="project" value="InterPro"/>
</dbReference>
<dbReference type="GO" id="GO:0009847">
    <property type="term" value="P:spore germination"/>
    <property type="evidence" value="ECO:0007669"/>
    <property type="project" value="InterPro"/>
</dbReference>
<keyword evidence="3" id="KW-0812">Transmembrane</keyword>
<feature type="transmembrane region" description="Helical" evidence="3">
    <location>
        <begin position="292"/>
        <end position="312"/>
    </location>
</feature>
<evidence type="ECO:0000313" key="5">
    <source>
        <dbReference type="EMBL" id="NVH57383.1"/>
    </source>
</evidence>
<evidence type="ECO:0000256" key="2">
    <source>
        <dbReference type="ARBA" id="ARBA00023136"/>
    </source>
</evidence>
<evidence type="ECO:0000256" key="3">
    <source>
        <dbReference type="SAM" id="Phobius"/>
    </source>
</evidence>
<sequence length="453" mass="51596">MPEPKIITASREASMNYMNETLPVKESFDIIQRDMLIGGRMATFYFIDGFTKDEVMLKIMDSMFKVTEETMPADATQFARMCIPYVEVDVLGDFDQVLKNVLSGVTCLFIDGYESCIAIDCRTYPARSVEEPDKDKSLRGSRDGFVETIVFNTALLRRRIRDPHLTMQMLEVGESSRTDVAICYMSDRVDQKLLQTVSERIKNIQTNDLRMNQQTLAECMFKRKWYNPFPKFKFTERPDTAAACLFEGKVIILVDNSPSAMILPTSVLDIIEEANDYYFPTLTSVYLKFSRVLINLMTIFLTPLFLLFMQNLNWLPKIFAFVAVKDTVNIPLIFQLLMLEIAIDGLRLAALNTPSMLSTPLSVIAGLVMGEFSVKSGWFNSEVMLYMAFVAVANYTQPNFELGYALKFMRLQLLILTALFNWAGFAAGCLVILLSFCFNKTLSGRNYLNIKLN</sequence>
<dbReference type="Pfam" id="PF03323">
    <property type="entry name" value="GerA"/>
    <property type="match status" value="1"/>
</dbReference>
<feature type="transmembrane region" description="Helical" evidence="3">
    <location>
        <begin position="332"/>
        <end position="351"/>
    </location>
</feature>
<dbReference type="PANTHER" id="PTHR22550">
    <property type="entry name" value="SPORE GERMINATION PROTEIN"/>
    <property type="match status" value="1"/>
</dbReference>
<reference evidence="6 7" key="1">
    <citation type="journal article" date="2020" name="Cell Host Microbe">
        <title>Functional and Genomic Variation between Human-Derived Isolates of Lachnospiraceae Reveals Inter- and Intra-Species Diversity.</title>
        <authorList>
            <person name="Sorbara M.T."/>
            <person name="Littmann E.R."/>
            <person name="Fontana E."/>
            <person name="Moody T.U."/>
            <person name="Kohout C.E."/>
            <person name="Gjonbalaj M."/>
            <person name="Eaton V."/>
            <person name="Seok R."/>
            <person name="Leiner I.M."/>
            <person name="Pamer E.G."/>
        </authorList>
    </citation>
    <scope>NUCLEOTIDE SEQUENCE [LARGE SCALE GENOMIC DNA]</scope>
    <source>
        <strain evidence="5 6">MSK.17.11</strain>
        <strain evidence="4 7">MSK.17.38</strain>
    </source>
</reference>